<gene>
    <name evidence="2" type="ORF">BaRGS_00018123</name>
</gene>
<proteinExistence type="predicted"/>
<keyword evidence="3" id="KW-1185">Reference proteome</keyword>
<name>A0ABD0KTX6_9CAEN</name>
<evidence type="ECO:0000313" key="3">
    <source>
        <dbReference type="Proteomes" id="UP001519460"/>
    </source>
</evidence>
<sequence>MPDKELVMFTPKAPPADAITGLRLEQCDTSHLAASGRNVQQLSFNRPMKTLDPSESPTQCEIRREGRRQSTNENFAILSSAQCEIGREMCIYSPGFQSYPSHSLLLYSSLLGNSLFSFFSSHGQSCNL</sequence>
<dbReference type="AlphaFoldDB" id="A0ABD0KTX6"/>
<reference evidence="2 3" key="1">
    <citation type="journal article" date="2023" name="Sci. Data">
        <title>Genome assembly of the Korean intertidal mud-creeper Batillaria attramentaria.</title>
        <authorList>
            <person name="Patra A.K."/>
            <person name="Ho P.T."/>
            <person name="Jun S."/>
            <person name="Lee S.J."/>
            <person name="Kim Y."/>
            <person name="Won Y.J."/>
        </authorList>
    </citation>
    <scope>NUCLEOTIDE SEQUENCE [LARGE SCALE GENOMIC DNA]</scope>
    <source>
        <strain evidence="2">Wonlab-2016</strain>
    </source>
</reference>
<evidence type="ECO:0000313" key="2">
    <source>
        <dbReference type="EMBL" id="KAK7490706.1"/>
    </source>
</evidence>
<dbReference type="Proteomes" id="UP001519460">
    <property type="component" value="Unassembled WGS sequence"/>
</dbReference>
<evidence type="ECO:0000256" key="1">
    <source>
        <dbReference type="SAM" id="MobiDB-lite"/>
    </source>
</evidence>
<protein>
    <submittedName>
        <fullName evidence="2">Uncharacterized protein</fullName>
    </submittedName>
</protein>
<organism evidence="2 3">
    <name type="scientific">Batillaria attramentaria</name>
    <dbReference type="NCBI Taxonomy" id="370345"/>
    <lineage>
        <taxon>Eukaryota</taxon>
        <taxon>Metazoa</taxon>
        <taxon>Spiralia</taxon>
        <taxon>Lophotrochozoa</taxon>
        <taxon>Mollusca</taxon>
        <taxon>Gastropoda</taxon>
        <taxon>Caenogastropoda</taxon>
        <taxon>Sorbeoconcha</taxon>
        <taxon>Cerithioidea</taxon>
        <taxon>Batillariidae</taxon>
        <taxon>Batillaria</taxon>
    </lineage>
</organism>
<accession>A0ABD0KTX6</accession>
<comment type="caution">
    <text evidence="2">The sequence shown here is derived from an EMBL/GenBank/DDBJ whole genome shotgun (WGS) entry which is preliminary data.</text>
</comment>
<dbReference type="EMBL" id="JACVVK020000124">
    <property type="protein sequence ID" value="KAK7490706.1"/>
    <property type="molecule type" value="Genomic_DNA"/>
</dbReference>
<feature type="region of interest" description="Disordered" evidence="1">
    <location>
        <begin position="43"/>
        <end position="68"/>
    </location>
</feature>